<keyword evidence="4" id="KW-1185">Reference proteome</keyword>
<feature type="domain" description="DUF4382" evidence="2">
    <location>
        <begin position="29"/>
        <end position="165"/>
    </location>
</feature>
<evidence type="ECO:0000313" key="4">
    <source>
        <dbReference type="Proteomes" id="UP000606494"/>
    </source>
</evidence>
<dbReference type="InterPro" id="IPR025491">
    <property type="entry name" value="DUF4382"/>
</dbReference>
<keyword evidence="1" id="KW-0732">Signal</keyword>
<feature type="chain" id="PRO_5047013164" evidence="1">
    <location>
        <begin position="18"/>
        <end position="259"/>
    </location>
</feature>
<gene>
    <name evidence="3" type="ORF">H8B17_15975</name>
</gene>
<dbReference type="RefSeq" id="WP_190310239.1">
    <property type="nucleotide sequence ID" value="NZ_JACNYK010000005.1"/>
</dbReference>
<feature type="signal peptide" evidence="1">
    <location>
        <begin position="1"/>
        <end position="17"/>
    </location>
</feature>
<proteinExistence type="predicted"/>
<evidence type="ECO:0000259" key="2">
    <source>
        <dbReference type="Pfam" id="PF14321"/>
    </source>
</evidence>
<dbReference type="Gene3D" id="2.60.40.1120">
    <property type="entry name" value="Carboxypeptidase-like, regulatory domain"/>
    <property type="match status" value="1"/>
</dbReference>
<dbReference type="EMBL" id="JACNYK010000005">
    <property type="protein sequence ID" value="MBD1427080.1"/>
    <property type="molecule type" value="Genomic_DNA"/>
</dbReference>
<name>A0ABR7Y716_9SPHI</name>
<sequence>MKAIFCIGLAALLFLNACESDNDSTQNKTPISIKITDAPGRYDAVLLNIDEIEILTSNGRTILDVDDNEPFDILEFSMGKDTLLATETVASGRLQEVRLILDDEGNEIIVDGERHPLATPSGQSSGVKIKVHDELIPNVAYTLLLDFDVASSIVQQGNGGYSLKPVIRAIPEAVSGVIYGVVVPLDAAPKIYIEIGDERIGAVTNAEGKFYFPGIEDGTYTIVIEPENEAFANDIMENVVVETGVAKDIGTITLDSASL</sequence>
<protein>
    <submittedName>
        <fullName evidence="3">DUF4382 domain-containing protein</fullName>
    </submittedName>
</protein>
<organism evidence="3 4">
    <name type="scientific">Sphingobacterium arenae</name>
    <dbReference type="NCBI Taxonomy" id="1280598"/>
    <lineage>
        <taxon>Bacteria</taxon>
        <taxon>Pseudomonadati</taxon>
        <taxon>Bacteroidota</taxon>
        <taxon>Sphingobacteriia</taxon>
        <taxon>Sphingobacteriales</taxon>
        <taxon>Sphingobacteriaceae</taxon>
        <taxon>Sphingobacterium</taxon>
    </lineage>
</organism>
<dbReference type="Pfam" id="PF14321">
    <property type="entry name" value="DUF4382"/>
    <property type="match status" value="1"/>
</dbReference>
<accession>A0ABR7Y716</accession>
<evidence type="ECO:0000313" key="3">
    <source>
        <dbReference type="EMBL" id="MBD1427080.1"/>
    </source>
</evidence>
<dbReference type="InterPro" id="IPR013784">
    <property type="entry name" value="Carb-bd-like_fold"/>
</dbReference>
<dbReference type="Proteomes" id="UP000606494">
    <property type="component" value="Unassembled WGS sequence"/>
</dbReference>
<comment type="caution">
    <text evidence="3">The sequence shown here is derived from an EMBL/GenBank/DDBJ whole genome shotgun (WGS) entry which is preliminary data.</text>
</comment>
<dbReference type="SUPFAM" id="SSF49452">
    <property type="entry name" value="Starch-binding domain-like"/>
    <property type="match status" value="1"/>
</dbReference>
<reference evidence="3 4" key="1">
    <citation type="submission" date="2020-08" db="EMBL/GenBank/DDBJ databases">
        <title>Sphingobacterium sp. DN00404 isolated from aquaculture water.</title>
        <authorList>
            <person name="Zhang M."/>
        </authorList>
    </citation>
    <scope>NUCLEOTIDE SEQUENCE [LARGE SCALE GENOMIC DNA]</scope>
    <source>
        <strain evidence="3 4">KCTC 32294</strain>
    </source>
</reference>
<evidence type="ECO:0000256" key="1">
    <source>
        <dbReference type="SAM" id="SignalP"/>
    </source>
</evidence>